<dbReference type="GO" id="GO:0003735">
    <property type="term" value="F:structural constituent of ribosome"/>
    <property type="evidence" value="ECO:0007669"/>
    <property type="project" value="InterPro"/>
</dbReference>
<dbReference type="FunFam" id="2.30.30.770:FF:000001">
    <property type="entry name" value="60S ribosomal protein L27"/>
    <property type="match status" value="1"/>
</dbReference>
<dbReference type="InterPro" id="IPR038655">
    <property type="entry name" value="Ribosomal_eL27_sf"/>
</dbReference>
<dbReference type="Gene3D" id="2.30.30.770">
    <property type="match status" value="1"/>
</dbReference>
<evidence type="ECO:0000256" key="3">
    <source>
        <dbReference type="ARBA" id="ARBA00023274"/>
    </source>
</evidence>
<dbReference type="GO" id="GO:1990904">
    <property type="term" value="C:ribonucleoprotein complex"/>
    <property type="evidence" value="ECO:0007669"/>
    <property type="project" value="UniProtKB-KW"/>
</dbReference>
<gene>
    <name evidence="4" type="ORF">NEOLI_003714</name>
</gene>
<dbReference type="GO" id="GO:0006412">
    <property type="term" value="P:translation"/>
    <property type="evidence" value="ECO:0007669"/>
    <property type="project" value="InterPro"/>
</dbReference>
<dbReference type="AlphaFoldDB" id="A0A1U7LJR0"/>
<dbReference type="Pfam" id="PF01777">
    <property type="entry name" value="Ribosomal_L27e"/>
    <property type="match status" value="1"/>
</dbReference>
<dbReference type="EMBL" id="LXFE01002833">
    <property type="protein sequence ID" value="OLL22761.1"/>
    <property type="molecule type" value="Genomic_DNA"/>
</dbReference>
<accession>A0A1U7LJR0</accession>
<dbReference type="SUPFAM" id="SSF50104">
    <property type="entry name" value="Translation proteins SH3-like domain"/>
    <property type="match status" value="1"/>
</dbReference>
<evidence type="ECO:0000313" key="4">
    <source>
        <dbReference type="EMBL" id="OLL22761.1"/>
    </source>
</evidence>
<organism evidence="4 5">
    <name type="scientific">Neolecta irregularis (strain DAH-3)</name>
    <dbReference type="NCBI Taxonomy" id="1198029"/>
    <lineage>
        <taxon>Eukaryota</taxon>
        <taxon>Fungi</taxon>
        <taxon>Dikarya</taxon>
        <taxon>Ascomycota</taxon>
        <taxon>Taphrinomycotina</taxon>
        <taxon>Neolectales</taxon>
        <taxon>Neolectaceae</taxon>
        <taxon>Neolecta</taxon>
    </lineage>
</organism>
<dbReference type="PANTHER" id="PTHR10497">
    <property type="entry name" value="60S RIBOSOMAL PROTEIN L27"/>
    <property type="match status" value="1"/>
</dbReference>
<protein>
    <submittedName>
        <fullName evidence="4">60S ribosomal protein L27-B</fullName>
    </submittedName>
</protein>
<keyword evidence="3" id="KW-0687">Ribonucleoprotein</keyword>
<dbReference type="OMA" id="NQWFFTK"/>
<dbReference type="Proteomes" id="UP000186594">
    <property type="component" value="Unassembled WGS sequence"/>
</dbReference>
<keyword evidence="2 4" id="KW-0689">Ribosomal protein</keyword>
<keyword evidence="5" id="KW-1185">Reference proteome</keyword>
<comment type="similarity">
    <text evidence="1">Belongs to the eukaryotic ribosomal protein eL27 family.</text>
</comment>
<name>A0A1U7LJR0_NEOID</name>
<dbReference type="STRING" id="1198029.A0A1U7LJR0"/>
<dbReference type="CDD" id="cd06090">
    <property type="entry name" value="KOW_RPL27"/>
    <property type="match status" value="1"/>
</dbReference>
<evidence type="ECO:0000256" key="2">
    <source>
        <dbReference type="ARBA" id="ARBA00022980"/>
    </source>
</evidence>
<evidence type="ECO:0000256" key="1">
    <source>
        <dbReference type="ARBA" id="ARBA00009124"/>
    </source>
</evidence>
<proteinExistence type="inferred from homology"/>
<dbReference type="OrthoDB" id="2365484at2759"/>
<dbReference type="InterPro" id="IPR008991">
    <property type="entry name" value="Translation_prot_SH3-like_sf"/>
</dbReference>
<sequence length="136" mass="15597">MVKFIKTGKVVIITQGRHAGKKCVVIAQKDEGSKSHSFPHAIVAGIDKYPLKSTSRMSQKKIAKRSKVKPFIKIINYTHIMPTRYALDLESIKNVVSSETFKEPSMRRDAKKVLKNAFEEKYMAGKFSWFFTPLRF</sequence>
<dbReference type="InterPro" id="IPR001141">
    <property type="entry name" value="Ribosomal_eL27"/>
</dbReference>
<dbReference type="InterPro" id="IPR041991">
    <property type="entry name" value="Ribosomal_eL27_KOW"/>
</dbReference>
<evidence type="ECO:0000313" key="5">
    <source>
        <dbReference type="Proteomes" id="UP000186594"/>
    </source>
</evidence>
<reference evidence="4 5" key="1">
    <citation type="submission" date="2016-04" db="EMBL/GenBank/DDBJ databases">
        <title>Evolutionary innovation and constraint leading to complex multicellularity in the Ascomycota.</title>
        <authorList>
            <person name="Cisse O."/>
            <person name="Nguyen A."/>
            <person name="Hewitt D.A."/>
            <person name="Jedd G."/>
            <person name="Stajich J.E."/>
        </authorList>
    </citation>
    <scope>NUCLEOTIDE SEQUENCE [LARGE SCALE GENOMIC DNA]</scope>
    <source>
        <strain evidence="4 5">DAH-3</strain>
    </source>
</reference>
<comment type="caution">
    <text evidence="4">The sequence shown here is derived from an EMBL/GenBank/DDBJ whole genome shotgun (WGS) entry which is preliminary data.</text>
</comment>
<dbReference type="GO" id="GO:0005840">
    <property type="term" value="C:ribosome"/>
    <property type="evidence" value="ECO:0007669"/>
    <property type="project" value="UniProtKB-KW"/>
</dbReference>